<feature type="transmembrane region" description="Helical" evidence="8">
    <location>
        <begin position="432"/>
        <end position="454"/>
    </location>
</feature>
<evidence type="ECO:0000256" key="7">
    <source>
        <dbReference type="SAM" id="MobiDB-lite"/>
    </source>
</evidence>
<dbReference type="Pfam" id="PF12704">
    <property type="entry name" value="MacB_PCD"/>
    <property type="match status" value="1"/>
</dbReference>
<reference evidence="11 12" key="1">
    <citation type="journal article" date="2009" name="Stand. Genomic Sci.">
        <title>Complete genome sequence of Pirellula staleyi type strain (ATCC 27377).</title>
        <authorList>
            <person name="Clum A."/>
            <person name="Tindall B.J."/>
            <person name="Sikorski J."/>
            <person name="Ivanova N."/>
            <person name="Mavrommatis K."/>
            <person name="Lucas S."/>
            <person name="Glavina del Rio T."/>
            <person name="Nolan M."/>
            <person name="Chen F."/>
            <person name="Tice H."/>
            <person name="Pitluck S."/>
            <person name="Cheng J.F."/>
            <person name="Chertkov O."/>
            <person name="Brettin T."/>
            <person name="Han C."/>
            <person name="Detter J.C."/>
            <person name="Kuske C."/>
            <person name="Bruce D."/>
            <person name="Goodwin L."/>
            <person name="Ovchinikova G."/>
            <person name="Pati A."/>
            <person name="Mikhailova N."/>
            <person name="Chen A."/>
            <person name="Palaniappan K."/>
            <person name="Land M."/>
            <person name="Hauser L."/>
            <person name="Chang Y.J."/>
            <person name="Jeffries C.D."/>
            <person name="Chain P."/>
            <person name="Rohde M."/>
            <person name="Goker M."/>
            <person name="Bristow J."/>
            <person name="Eisen J.A."/>
            <person name="Markowitz V."/>
            <person name="Hugenholtz P."/>
            <person name="Kyrpides N.C."/>
            <person name="Klenk H.P."/>
            <person name="Lapidus A."/>
        </authorList>
    </citation>
    <scope>NUCLEOTIDE SEQUENCE [LARGE SCALE GENOMIC DNA]</scope>
    <source>
        <strain evidence="12">ATCC 27377 / DSM 6068 / ICPB 4128</strain>
    </source>
</reference>
<feature type="region of interest" description="Disordered" evidence="7">
    <location>
        <begin position="275"/>
        <end position="298"/>
    </location>
</feature>
<dbReference type="eggNOG" id="COG0577">
    <property type="taxonomic scope" value="Bacteria"/>
</dbReference>
<evidence type="ECO:0000313" key="11">
    <source>
        <dbReference type="EMBL" id="ADB19374.1"/>
    </source>
</evidence>
<gene>
    <name evidence="11" type="ordered locus">Psta_4733</name>
</gene>
<evidence type="ECO:0000256" key="6">
    <source>
        <dbReference type="ARBA" id="ARBA00038076"/>
    </source>
</evidence>
<dbReference type="AlphaFoldDB" id="D2R843"/>
<keyword evidence="3 8" id="KW-0812">Transmembrane</keyword>
<keyword evidence="12" id="KW-1185">Reference proteome</keyword>
<feature type="domain" description="ABC3 transporter permease C-terminal" evidence="9">
    <location>
        <begin position="332"/>
        <end position="464"/>
    </location>
</feature>
<keyword evidence="2" id="KW-1003">Cell membrane</keyword>
<comment type="similarity">
    <text evidence="6">Belongs to the ABC-4 integral membrane protein family.</text>
</comment>
<sequence length="471" mass="51799">MFFLRTFHLGLKSLLLHPMRSLLTVLGIFIGVASVIWLLAIGEGISQEAQRQIEGLGADNIIVRSIKPPAEATSGFSGPVPYGLKRDEFYLLRDTIPTVRSALPIREVRRTFNYEGRNVDGRLVGCTSEYFDVMHLELDRGRLLTDADGQKRKNYCVLSYDLALELFPILDPVGKAVYLPETRDFYEIVGVLKYRNPSAAVGGSLEAQDFGSDVYIPIETLRQQVGDTVVTRRGSSFSAETVELNQITLRIDSVERVRDTAVLVRKTLRLRDDSSRKAVASKSKSPGPAANEVSATESMEGPVRTDVALIVPEELLEQARVTRMMFMLFMGLIAAISLLVGGIGIMNIMLATVTERTREIGIRRALGATRNHIVLQFLVETISLSVVGGLTGILAGLLCPLVINGVRELMFMYAPELMADLPDVARTLEPQIVWGSLPLAFGISVAVGVVFGIYPAIRAARMDPIEALRHE</sequence>
<keyword evidence="5 8" id="KW-0472">Membrane</keyword>
<dbReference type="OrthoDB" id="9770099at2"/>
<dbReference type="HOGENOM" id="CLU_000604_8_0_0"/>
<dbReference type="STRING" id="530564.Psta_4733"/>
<evidence type="ECO:0000259" key="9">
    <source>
        <dbReference type="Pfam" id="PF02687"/>
    </source>
</evidence>
<dbReference type="EMBL" id="CP001848">
    <property type="protein sequence ID" value="ADB19374.1"/>
    <property type="molecule type" value="Genomic_DNA"/>
</dbReference>
<evidence type="ECO:0008006" key="13">
    <source>
        <dbReference type="Google" id="ProtNLM"/>
    </source>
</evidence>
<comment type="subcellular location">
    <subcellularLocation>
        <location evidence="1">Cell membrane</location>
        <topology evidence="1">Multi-pass membrane protein</topology>
    </subcellularLocation>
</comment>
<dbReference type="Proteomes" id="UP000001887">
    <property type="component" value="Chromosome"/>
</dbReference>
<dbReference type="InterPro" id="IPR050250">
    <property type="entry name" value="Macrolide_Exporter_MacB"/>
</dbReference>
<proteinExistence type="inferred from homology"/>
<dbReference type="InterPro" id="IPR025857">
    <property type="entry name" value="MacB_PCD"/>
</dbReference>
<dbReference type="Pfam" id="PF02687">
    <property type="entry name" value="FtsX"/>
    <property type="match status" value="1"/>
</dbReference>
<dbReference type="GO" id="GO:0005886">
    <property type="term" value="C:plasma membrane"/>
    <property type="evidence" value="ECO:0007669"/>
    <property type="project" value="UniProtKB-SubCell"/>
</dbReference>
<evidence type="ECO:0000256" key="1">
    <source>
        <dbReference type="ARBA" id="ARBA00004651"/>
    </source>
</evidence>
<dbReference type="KEGG" id="psl:Psta_4733"/>
<evidence type="ECO:0000256" key="8">
    <source>
        <dbReference type="SAM" id="Phobius"/>
    </source>
</evidence>
<dbReference type="PANTHER" id="PTHR30572">
    <property type="entry name" value="MEMBRANE COMPONENT OF TRANSPORTER-RELATED"/>
    <property type="match status" value="1"/>
</dbReference>
<keyword evidence="4 8" id="KW-1133">Transmembrane helix</keyword>
<name>D2R843_PIRSD</name>
<dbReference type="PANTHER" id="PTHR30572:SF4">
    <property type="entry name" value="ABC TRANSPORTER PERMEASE YTRF"/>
    <property type="match status" value="1"/>
</dbReference>
<evidence type="ECO:0000256" key="5">
    <source>
        <dbReference type="ARBA" id="ARBA00023136"/>
    </source>
</evidence>
<dbReference type="GO" id="GO:0022857">
    <property type="term" value="F:transmembrane transporter activity"/>
    <property type="evidence" value="ECO:0007669"/>
    <property type="project" value="TreeGrafter"/>
</dbReference>
<feature type="transmembrane region" description="Helical" evidence="8">
    <location>
        <begin position="21"/>
        <end position="42"/>
    </location>
</feature>
<feature type="transmembrane region" description="Helical" evidence="8">
    <location>
        <begin position="324"/>
        <end position="353"/>
    </location>
</feature>
<organism evidence="11 12">
    <name type="scientific">Pirellula staleyi (strain ATCC 27377 / DSM 6068 / ICPB 4128)</name>
    <name type="common">Pirella staleyi</name>
    <dbReference type="NCBI Taxonomy" id="530564"/>
    <lineage>
        <taxon>Bacteria</taxon>
        <taxon>Pseudomonadati</taxon>
        <taxon>Planctomycetota</taxon>
        <taxon>Planctomycetia</taxon>
        <taxon>Pirellulales</taxon>
        <taxon>Pirellulaceae</taxon>
        <taxon>Pirellula</taxon>
    </lineage>
</organism>
<evidence type="ECO:0000313" key="12">
    <source>
        <dbReference type="Proteomes" id="UP000001887"/>
    </source>
</evidence>
<evidence type="ECO:0000256" key="2">
    <source>
        <dbReference type="ARBA" id="ARBA00022475"/>
    </source>
</evidence>
<evidence type="ECO:0000259" key="10">
    <source>
        <dbReference type="Pfam" id="PF12704"/>
    </source>
</evidence>
<evidence type="ECO:0000256" key="4">
    <source>
        <dbReference type="ARBA" id="ARBA00022989"/>
    </source>
</evidence>
<feature type="transmembrane region" description="Helical" evidence="8">
    <location>
        <begin position="374"/>
        <end position="403"/>
    </location>
</feature>
<protein>
    <recommendedName>
        <fullName evidence="13">ABC3 transporter permease protein domain-containing protein</fullName>
    </recommendedName>
</protein>
<feature type="domain" description="MacB-like periplasmic core" evidence="10">
    <location>
        <begin position="21"/>
        <end position="257"/>
    </location>
</feature>
<evidence type="ECO:0000256" key="3">
    <source>
        <dbReference type="ARBA" id="ARBA00022692"/>
    </source>
</evidence>
<accession>D2R843</accession>
<dbReference type="InterPro" id="IPR003838">
    <property type="entry name" value="ABC3_permease_C"/>
</dbReference>